<dbReference type="Pfam" id="PF05190">
    <property type="entry name" value="MutS_IV"/>
    <property type="match status" value="1"/>
</dbReference>
<dbReference type="AlphaFoldDB" id="A0A7H8QKR8"/>
<dbReference type="GO" id="GO:0005524">
    <property type="term" value="F:ATP binding"/>
    <property type="evidence" value="ECO:0007669"/>
    <property type="project" value="UniProtKB-KW"/>
</dbReference>
<dbReference type="Gene3D" id="1.10.1420.10">
    <property type="match status" value="2"/>
</dbReference>
<organism evidence="8 9">
    <name type="scientific">Talaromyces rugulosus</name>
    <name type="common">Penicillium rugulosum</name>
    <dbReference type="NCBI Taxonomy" id="121627"/>
    <lineage>
        <taxon>Eukaryota</taxon>
        <taxon>Fungi</taxon>
        <taxon>Dikarya</taxon>
        <taxon>Ascomycota</taxon>
        <taxon>Pezizomycotina</taxon>
        <taxon>Eurotiomycetes</taxon>
        <taxon>Eurotiomycetidae</taxon>
        <taxon>Eurotiales</taxon>
        <taxon>Trichocomaceae</taxon>
        <taxon>Talaromyces</taxon>
        <taxon>Talaromyces sect. Islandici</taxon>
    </lineage>
</organism>
<evidence type="ECO:0000256" key="6">
    <source>
        <dbReference type="SAM" id="MobiDB-lite"/>
    </source>
</evidence>
<dbReference type="Pfam" id="PF05192">
    <property type="entry name" value="MutS_III"/>
    <property type="match status" value="1"/>
</dbReference>
<dbReference type="SMART" id="SM00533">
    <property type="entry name" value="MUTSd"/>
    <property type="match status" value="1"/>
</dbReference>
<dbReference type="InterPro" id="IPR000432">
    <property type="entry name" value="DNA_mismatch_repair_MutS_C"/>
</dbReference>
<dbReference type="GO" id="GO:0140664">
    <property type="term" value="F:ATP-dependent DNA damage sensor activity"/>
    <property type="evidence" value="ECO:0007669"/>
    <property type="project" value="InterPro"/>
</dbReference>
<gene>
    <name evidence="8" type="ORF">TRUGW13939_01647</name>
</gene>
<dbReference type="PROSITE" id="PS00486">
    <property type="entry name" value="DNA_MISMATCH_REPAIR_2"/>
    <property type="match status" value="1"/>
</dbReference>
<comment type="similarity">
    <text evidence="1">Belongs to the DNA mismatch repair MutS family.</text>
</comment>
<keyword evidence="2" id="KW-0547">Nucleotide-binding</keyword>
<proteinExistence type="inferred from homology"/>
<protein>
    <recommendedName>
        <fullName evidence="7">DNA mismatch repair proteins mutS family domain-containing protein</fullName>
    </recommendedName>
</protein>
<dbReference type="GO" id="GO:0030983">
    <property type="term" value="F:mismatched DNA binding"/>
    <property type="evidence" value="ECO:0007669"/>
    <property type="project" value="InterPro"/>
</dbReference>
<reference evidence="9" key="1">
    <citation type="submission" date="2020-06" db="EMBL/GenBank/DDBJ databases">
        <title>A chromosome-scale genome assembly of Talaromyces rugulosus W13939.</title>
        <authorList>
            <person name="Wang B."/>
            <person name="Guo L."/>
            <person name="Ye K."/>
            <person name="Wang L."/>
        </authorList>
    </citation>
    <scope>NUCLEOTIDE SEQUENCE [LARGE SCALE GENOMIC DNA]</scope>
    <source>
        <strain evidence="9">W13939</strain>
    </source>
</reference>
<dbReference type="InterPro" id="IPR045076">
    <property type="entry name" value="MutS"/>
</dbReference>
<evidence type="ECO:0000259" key="7">
    <source>
        <dbReference type="PROSITE" id="PS00486"/>
    </source>
</evidence>
<dbReference type="PIRSF" id="PIRSF005813">
    <property type="entry name" value="MSH2"/>
    <property type="match status" value="1"/>
</dbReference>
<dbReference type="Gene3D" id="3.30.420.110">
    <property type="entry name" value="MutS, connector domain"/>
    <property type="match status" value="1"/>
</dbReference>
<keyword evidence="4" id="KW-0238">DNA-binding</keyword>
<dbReference type="RefSeq" id="XP_035340739.1">
    <property type="nucleotide sequence ID" value="XM_035484846.1"/>
</dbReference>
<dbReference type="InterPro" id="IPR007861">
    <property type="entry name" value="DNA_mismatch_repair_MutS_clamp"/>
</dbReference>
<evidence type="ECO:0000256" key="1">
    <source>
        <dbReference type="ARBA" id="ARBA00006271"/>
    </source>
</evidence>
<dbReference type="SUPFAM" id="SSF52540">
    <property type="entry name" value="P-loop containing nucleoside triphosphate hydrolases"/>
    <property type="match status" value="1"/>
</dbReference>
<dbReference type="InterPro" id="IPR036187">
    <property type="entry name" value="DNA_mismatch_repair_MutS_sf"/>
</dbReference>
<accession>A0A7H8QKR8</accession>
<evidence type="ECO:0000256" key="3">
    <source>
        <dbReference type="ARBA" id="ARBA00022840"/>
    </source>
</evidence>
<dbReference type="KEGG" id="trg:TRUGW13939_01647"/>
<dbReference type="InterPro" id="IPR007696">
    <property type="entry name" value="DNA_mismatch_repair_MutS_core"/>
</dbReference>
<dbReference type="InterPro" id="IPR027417">
    <property type="entry name" value="P-loop_NTPase"/>
</dbReference>
<dbReference type="SUPFAM" id="SSF53150">
    <property type="entry name" value="DNA repair protein MutS, domain II"/>
    <property type="match status" value="1"/>
</dbReference>
<dbReference type="SUPFAM" id="SSF48334">
    <property type="entry name" value="DNA repair protein MutS, domain III"/>
    <property type="match status" value="1"/>
</dbReference>
<dbReference type="Pfam" id="PF05188">
    <property type="entry name" value="MutS_II"/>
    <property type="match status" value="1"/>
</dbReference>
<evidence type="ECO:0000313" key="9">
    <source>
        <dbReference type="Proteomes" id="UP000509510"/>
    </source>
</evidence>
<sequence>MSSILSMPSYRAATRNGPITRPTTAATSIASQELVCAVSESRGVSPTVGLAFVNLSTSEAVLCQVCDNNSYVRTINKIAVFEPTELLFMNTPSAKQTKLFSVIQVNIPDLVVTCVDRRYWSDRAGHEYVDKLAFPAELDSIRPALESHYFAACCLAAVLKYVELHLDLTFAPHTLRIKFEASQGSMLIDLSTVASLELIQNLQNSKSRDCLLGLLNETLTPMGGRLLKSNILQPPTEPDKIIGRHDAVAELSSKEEVFYATRTALKGFVDADKVLTSIILNPVKLSINYVEQSVNHVIMLKSYVYSISAVYEALTGTESALFLKIRDMCAPSIYRQIKEAIDGTINEDVTYQSRPLDLRNQRTYAIKTGVNSLLDVARQAYKEANADATELVAALSEQHGLGLNLKYDSARQYYISLSAFELDGPLSEDFVNVVRKRDRIECQTLDLVKLNQRISDSHHEVINMSDQAIQKLIDEICGDVSLLFKISEAIATLDMIAAFAHLVTIQDYTRPEITDVLAIKSGRHPIHEKIHKEKFIPNDTYAAQLSRFQIVTGCNMSGKSTYIRSIALMAIMAHIGCFVPADYASFPIIHQLFARAATVDELNASVSTFAAEMREMSFILRNIDARSLVIVDELGRGTSSTDGLAIAIAIAEALVDSHALVWFATHFRDLARIMAERAGVVNLRLAVQLSEAHRMTMLFKVEEGHVQERFYGIALARVLPFPPQVLEVAQTVSKYLHENAERRASSSKALATARKRKLVLHLREQLLQAYNGSIDGEELRLWLQRLQGEFALKMAAIEADFDDPGTYDLGVDENEADEDRASDDNSFVPVEELENALEDDIM</sequence>
<feature type="region of interest" description="Disordered" evidence="6">
    <location>
        <begin position="806"/>
        <end position="826"/>
    </location>
</feature>
<dbReference type="Pfam" id="PF00488">
    <property type="entry name" value="MutS_V"/>
    <property type="match status" value="1"/>
</dbReference>
<dbReference type="PANTHER" id="PTHR11361">
    <property type="entry name" value="DNA MISMATCH REPAIR PROTEIN MUTS FAMILY MEMBER"/>
    <property type="match status" value="1"/>
</dbReference>
<dbReference type="FunFam" id="3.40.50.300:FF:002054">
    <property type="entry name" value="DNA mismatch repair protein MSH4"/>
    <property type="match status" value="1"/>
</dbReference>
<dbReference type="OrthoDB" id="276261at2759"/>
<keyword evidence="9" id="KW-1185">Reference proteome</keyword>
<dbReference type="EMBL" id="CP055898">
    <property type="protein sequence ID" value="QKX54560.1"/>
    <property type="molecule type" value="Genomic_DNA"/>
</dbReference>
<feature type="compositionally biased region" description="Acidic residues" evidence="6">
    <location>
        <begin position="806"/>
        <end position="821"/>
    </location>
</feature>
<evidence type="ECO:0000256" key="2">
    <source>
        <dbReference type="ARBA" id="ARBA00022741"/>
    </source>
</evidence>
<dbReference type="GeneID" id="55989157"/>
<dbReference type="SMART" id="SM00534">
    <property type="entry name" value="MUTSac"/>
    <property type="match status" value="1"/>
</dbReference>
<dbReference type="InterPro" id="IPR007860">
    <property type="entry name" value="DNA_mmatch_repair_MutS_con_dom"/>
</dbReference>
<evidence type="ECO:0000256" key="5">
    <source>
        <dbReference type="ARBA" id="ARBA00023254"/>
    </source>
</evidence>
<keyword evidence="3" id="KW-0067">ATP-binding</keyword>
<keyword evidence="5" id="KW-0469">Meiosis</keyword>
<dbReference type="InterPro" id="IPR011184">
    <property type="entry name" value="DNA_mismatch_repair_Msh2"/>
</dbReference>
<evidence type="ECO:0000313" key="8">
    <source>
        <dbReference type="EMBL" id="QKX54560.1"/>
    </source>
</evidence>
<dbReference type="GO" id="GO:0005634">
    <property type="term" value="C:nucleus"/>
    <property type="evidence" value="ECO:0007669"/>
    <property type="project" value="TreeGrafter"/>
</dbReference>
<name>A0A7H8QKR8_TALRU</name>
<feature type="domain" description="DNA mismatch repair proteins mutS family" evidence="7">
    <location>
        <begin position="627"/>
        <end position="643"/>
    </location>
</feature>
<dbReference type="PANTHER" id="PTHR11361:SF21">
    <property type="entry name" value="MUTS PROTEIN HOMOLOG 4"/>
    <property type="match status" value="1"/>
</dbReference>
<dbReference type="Gene3D" id="3.40.50.300">
    <property type="entry name" value="P-loop containing nucleotide triphosphate hydrolases"/>
    <property type="match status" value="1"/>
</dbReference>
<dbReference type="GO" id="GO:0006298">
    <property type="term" value="P:mismatch repair"/>
    <property type="evidence" value="ECO:0007669"/>
    <property type="project" value="InterPro"/>
</dbReference>
<evidence type="ECO:0000256" key="4">
    <source>
        <dbReference type="ARBA" id="ARBA00023125"/>
    </source>
</evidence>
<dbReference type="InterPro" id="IPR036678">
    <property type="entry name" value="MutS_con_dom_sf"/>
</dbReference>
<dbReference type="Proteomes" id="UP000509510">
    <property type="component" value="Chromosome I"/>
</dbReference>
<dbReference type="GO" id="GO:0007131">
    <property type="term" value="P:reciprocal meiotic recombination"/>
    <property type="evidence" value="ECO:0007669"/>
    <property type="project" value="TreeGrafter"/>
</dbReference>